<evidence type="ECO:0000256" key="2">
    <source>
        <dbReference type="SAM" id="SignalP"/>
    </source>
</evidence>
<keyword evidence="4" id="KW-1185">Reference proteome</keyword>
<dbReference type="EMBL" id="JWIN03000010">
    <property type="protein sequence ID" value="KAB1272082.1"/>
    <property type="molecule type" value="Genomic_DNA"/>
</dbReference>
<feature type="signal peptide" evidence="2">
    <location>
        <begin position="1"/>
        <end position="17"/>
    </location>
</feature>
<dbReference type="STRING" id="9838.ENSCDRP00005002960"/>
<feature type="chain" id="PRO_5024403970" evidence="2">
    <location>
        <begin position="18"/>
        <end position="233"/>
    </location>
</feature>
<name>A0A5N4DLQ9_CAMDR</name>
<gene>
    <name evidence="3" type="ORF">Cadr_000014492</name>
</gene>
<dbReference type="AlphaFoldDB" id="A0A5N4DLQ9"/>
<accession>A0A5N4DLQ9</accession>
<comment type="caution">
    <text evidence="3">The sequence shown here is derived from an EMBL/GenBank/DDBJ whole genome shotgun (WGS) entry which is preliminary data.</text>
</comment>
<feature type="region of interest" description="Disordered" evidence="1">
    <location>
        <begin position="59"/>
        <end position="87"/>
    </location>
</feature>
<dbReference type="PRINTS" id="PR00770">
    <property type="entry name" value="EMAJORBASICP"/>
</dbReference>
<protein>
    <submittedName>
        <fullName evidence="3">Proteoglycan 3</fullName>
    </submittedName>
</protein>
<reference evidence="3 4" key="1">
    <citation type="journal article" date="2019" name="Mol. Ecol. Resour.">
        <title>Improving Illumina assemblies with Hi-C and long reads: an example with the North African dromedary.</title>
        <authorList>
            <person name="Elbers J.P."/>
            <person name="Rogers M.F."/>
            <person name="Perelman P.L."/>
            <person name="Proskuryakova A.A."/>
            <person name="Serdyukova N.A."/>
            <person name="Johnson W.E."/>
            <person name="Horin P."/>
            <person name="Corander J."/>
            <person name="Murphy D."/>
            <person name="Burger P.A."/>
        </authorList>
    </citation>
    <scope>NUCLEOTIDE SEQUENCE [LARGE SCALE GENOMIC DNA]</scope>
    <source>
        <strain evidence="3">Drom800</strain>
        <tissue evidence="3">Blood</tissue>
    </source>
</reference>
<dbReference type="InterPro" id="IPR002352">
    <property type="entry name" value="Eosinophil_major_basic"/>
</dbReference>
<keyword evidence="2" id="KW-0732">Signal</keyword>
<evidence type="ECO:0000313" key="3">
    <source>
        <dbReference type="EMBL" id="KAB1272082.1"/>
    </source>
</evidence>
<proteinExistence type="predicted"/>
<evidence type="ECO:0000256" key="1">
    <source>
        <dbReference type="SAM" id="MobiDB-lite"/>
    </source>
</evidence>
<organism evidence="3 4">
    <name type="scientific">Camelus dromedarius</name>
    <name type="common">Dromedary</name>
    <name type="synonym">Arabian camel</name>
    <dbReference type="NCBI Taxonomy" id="9838"/>
    <lineage>
        <taxon>Eukaryota</taxon>
        <taxon>Metazoa</taxon>
        <taxon>Chordata</taxon>
        <taxon>Craniata</taxon>
        <taxon>Vertebrata</taxon>
        <taxon>Euteleostomi</taxon>
        <taxon>Mammalia</taxon>
        <taxon>Eutheria</taxon>
        <taxon>Laurasiatheria</taxon>
        <taxon>Artiodactyla</taxon>
        <taxon>Tylopoda</taxon>
        <taxon>Camelidae</taxon>
        <taxon>Camelus</taxon>
    </lineage>
</organism>
<feature type="compositionally biased region" description="Acidic residues" evidence="1">
    <location>
        <begin position="74"/>
        <end position="87"/>
    </location>
</feature>
<dbReference type="Proteomes" id="UP000299084">
    <property type="component" value="Unassembled WGS sequence"/>
</dbReference>
<sequence length="233" mass="24675">MKGHLLLPLLLLGTVSALYLENDALHLGSQETQADMSQDLEISGEQEGELALKDVVLESEGEGEEANNSSCQDTFEDEEAMESDPGALDEDLQCPREEDTVQIPRSPGCQTCRRFLLVRTPRRTQGKTVGFPTPPLLLQMSAGGATEATSSPSTTLSFNIRIQRLPVGSTKHRSGSEPSSGAGFGAGDFAGLMGVAGILDTGPLGSLGKGEAVVWPCAPKVRRAEHQGKGKGW</sequence>
<dbReference type="GO" id="GO:0006955">
    <property type="term" value="P:immune response"/>
    <property type="evidence" value="ECO:0007669"/>
    <property type="project" value="InterPro"/>
</dbReference>
<evidence type="ECO:0000313" key="4">
    <source>
        <dbReference type="Proteomes" id="UP000299084"/>
    </source>
</evidence>